<dbReference type="InterPro" id="IPR000668">
    <property type="entry name" value="Peptidase_C1A_C"/>
</dbReference>
<feature type="chain" id="PRO_5041635889" description="Peptidase C1A papain C-terminal domain-containing protein" evidence="3">
    <location>
        <begin position="21"/>
        <end position="331"/>
    </location>
</feature>
<dbReference type="InterPro" id="IPR038765">
    <property type="entry name" value="Papain-like_cys_pep_sf"/>
</dbReference>
<dbReference type="EMBL" id="JAVRJZ010000001">
    <property type="protein sequence ID" value="KAK2727202.1"/>
    <property type="molecule type" value="Genomic_DNA"/>
</dbReference>
<proteinExistence type="inferred from homology"/>
<dbReference type="InterPro" id="IPR025661">
    <property type="entry name" value="Pept_asp_AS"/>
</dbReference>
<gene>
    <name evidence="5" type="ORF">QYM36_007884</name>
</gene>
<dbReference type="Proteomes" id="UP001187531">
    <property type="component" value="Unassembled WGS sequence"/>
</dbReference>
<keyword evidence="6" id="KW-1185">Reference proteome</keyword>
<dbReference type="InterPro" id="IPR039417">
    <property type="entry name" value="Peptidase_C1A_papain-like"/>
</dbReference>
<feature type="signal peptide" evidence="3">
    <location>
        <begin position="1"/>
        <end position="20"/>
    </location>
</feature>
<dbReference type="Pfam" id="PF08246">
    <property type="entry name" value="Inhibitor_I29"/>
    <property type="match status" value="1"/>
</dbReference>
<dbReference type="SMART" id="SM00645">
    <property type="entry name" value="Pept_C1"/>
    <property type="match status" value="1"/>
</dbReference>
<feature type="domain" description="Peptidase C1A papain C-terminal" evidence="4">
    <location>
        <begin position="114"/>
        <end position="328"/>
    </location>
</feature>
<dbReference type="InterPro" id="IPR013201">
    <property type="entry name" value="Prot_inhib_I29"/>
</dbReference>
<name>A0AA88IV00_ARTSF</name>
<evidence type="ECO:0000313" key="6">
    <source>
        <dbReference type="Proteomes" id="UP001187531"/>
    </source>
</evidence>
<organism evidence="5 6">
    <name type="scientific">Artemia franciscana</name>
    <name type="common">Brine shrimp</name>
    <name type="synonym">Artemia sanfranciscana</name>
    <dbReference type="NCBI Taxonomy" id="6661"/>
    <lineage>
        <taxon>Eukaryota</taxon>
        <taxon>Metazoa</taxon>
        <taxon>Ecdysozoa</taxon>
        <taxon>Arthropoda</taxon>
        <taxon>Crustacea</taxon>
        <taxon>Branchiopoda</taxon>
        <taxon>Anostraca</taxon>
        <taxon>Artemiidae</taxon>
        <taxon>Artemia</taxon>
    </lineage>
</organism>
<protein>
    <recommendedName>
        <fullName evidence="4">Peptidase C1A papain C-terminal domain-containing protein</fullName>
    </recommendedName>
</protein>
<dbReference type="PRINTS" id="PR00705">
    <property type="entry name" value="PAPAIN"/>
</dbReference>
<evidence type="ECO:0000259" key="4">
    <source>
        <dbReference type="SMART" id="SM00645"/>
    </source>
</evidence>
<reference evidence="5" key="1">
    <citation type="submission" date="2023-07" db="EMBL/GenBank/DDBJ databases">
        <title>Chromosome-level genome assembly of Artemia franciscana.</title>
        <authorList>
            <person name="Jo E."/>
        </authorList>
    </citation>
    <scope>NUCLEOTIDE SEQUENCE</scope>
    <source>
        <tissue evidence="5">Whole body</tissue>
    </source>
</reference>
<dbReference type="SUPFAM" id="SSF54001">
    <property type="entry name" value="Cysteine proteinases"/>
    <property type="match status" value="1"/>
</dbReference>
<dbReference type="FunFam" id="3.90.70.10:FF:000332">
    <property type="entry name" value="Cathepsin L1"/>
    <property type="match status" value="1"/>
</dbReference>
<accession>A0AA88IV00</accession>
<dbReference type="CDD" id="cd02248">
    <property type="entry name" value="Peptidase_C1A"/>
    <property type="match status" value="1"/>
</dbReference>
<comment type="similarity">
    <text evidence="1">Belongs to the peptidase C1 family.</text>
</comment>
<evidence type="ECO:0000256" key="3">
    <source>
        <dbReference type="SAM" id="SignalP"/>
    </source>
</evidence>
<dbReference type="PROSITE" id="PS00640">
    <property type="entry name" value="THIOL_PROTEASE_ASN"/>
    <property type="match status" value="1"/>
</dbReference>
<dbReference type="GO" id="GO:0008234">
    <property type="term" value="F:cysteine-type peptidase activity"/>
    <property type="evidence" value="ECO:0007669"/>
    <property type="project" value="InterPro"/>
</dbReference>
<dbReference type="Pfam" id="PF00112">
    <property type="entry name" value="Peptidase_C1"/>
    <property type="match status" value="1"/>
</dbReference>
<dbReference type="PANTHER" id="PTHR12411">
    <property type="entry name" value="CYSTEINE PROTEASE FAMILY C1-RELATED"/>
    <property type="match status" value="1"/>
</dbReference>
<dbReference type="AlphaFoldDB" id="A0AA88IV00"/>
<evidence type="ECO:0000256" key="2">
    <source>
        <dbReference type="ARBA" id="ARBA00023157"/>
    </source>
</evidence>
<dbReference type="Gene3D" id="3.90.70.10">
    <property type="entry name" value="Cysteine proteinases"/>
    <property type="match status" value="1"/>
</dbReference>
<evidence type="ECO:0000256" key="1">
    <source>
        <dbReference type="ARBA" id="ARBA00008455"/>
    </source>
</evidence>
<comment type="caution">
    <text evidence="5">The sequence shown here is derived from an EMBL/GenBank/DDBJ whole genome shotgun (WGS) entry which is preliminary data.</text>
</comment>
<evidence type="ECO:0000313" key="5">
    <source>
        <dbReference type="EMBL" id="KAK2727202.1"/>
    </source>
</evidence>
<dbReference type="InterPro" id="IPR013128">
    <property type="entry name" value="Peptidase_C1A"/>
</dbReference>
<dbReference type="GO" id="GO:0006508">
    <property type="term" value="P:proteolysis"/>
    <property type="evidence" value="ECO:0007669"/>
    <property type="project" value="InterPro"/>
</dbReference>
<sequence>MKNLGIESIILLEIIGFTTAVHNAAWKRHKERFKKFYPSPFIDRIRERYWKRVNSRIRIHNFDARNGKQTFFMTLNVFADYSDVEKINLRSTIVDESTRFSKTKYITNSSVRNWPNILDYRENDCLSPVLDQGSCGSCWAFVASTVLEFFQCNKKSNELVLYSRQQLVSCDTNNFGCDGGFYVNGWVWAANAGGLCEDKDYPYTSKSKTIAVPCETTCLKENIVTEFKWTSADAIAIQNALFSEGPVAAALDATDNFIYYSEGVFDDKECTTTANHAVIIVGYGTSVDGTPYWIVQNTWGTSWGMNGYILVRRGVNMCGIESYCAVLTLKE</sequence>
<keyword evidence="2" id="KW-1015">Disulfide bond</keyword>
<keyword evidence="3" id="KW-0732">Signal</keyword>